<dbReference type="EMBL" id="JALJOS010000002">
    <property type="protein sequence ID" value="KAK9842809.1"/>
    <property type="molecule type" value="Genomic_DNA"/>
</dbReference>
<gene>
    <name evidence="2" type="ORF">WJX74_002677</name>
</gene>
<feature type="domain" description="UspA" evidence="1">
    <location>
        <begin position="32"/>
        <end position="177"/>
    </location>
</feature>
<dbReference type="Gene3D" id="3.40.50.620">
    <property type="entry name" value="HUPs"/>
    <property type="match status" value="1"/>
</dbReference>
<dbReference type="PANTHER" id="PTHR31964:SF113">
    <property type="entry name" value="USPA DOMAIN-CONTAINING PROTEIN"/>
    <property type="match status" value="1"/>
</dbReference>
<dbReference type="SUPFAM" id="SSF52402">
    <property type="entry name" value="Adenine nucleotide alpha hydrolases-like"/>
    <property type="match status" value="1"/>
</dbReference>
<dbReference type="CDD" id="cd23659">
    <property type="entry name" value="USP_At3g01520-like"/>
    <property type="match status" value="1"/>
</dbReference>
<evidence type="ECO:0000313" key="2">
    <source>
        <dbReference type="EMBL" id="KAK9842809.1"/>
    </source>
</evidence>
<dbReference type="PANTHER" id="PTHR31964">
    <property type="entry name" value="ADENINE NUCLEOTIDE ALPHA HYDROLASES-LIKE SUPERFAMILY PROTEIN"/>
    <property type="match status" value="1"/>
</dbReference>
<dbReference type="InterPro" id="IPR006016">
    <property type="entry name" value="UspA"/>
</dbReference>
<reference evidence="2 3" key="1">
    <citation type="journal article" date="2024" name="Nat. Commun.">
        <title>Phylogenomics reveals the evolutionary origins of lichenization in chlorophyte algae.</title>
        <authorList>
            <person name="Puginier C."/>
            <person name="Libourel C."/>
            <person name="Otte J."/>
            <person name="Skaloud P."/>
            <person name="Haon M."/>
            <person name="Grisel S."/>
            <person name="Petersen M."/>
            <person name="Berrin J.G."/>
            <person name="Delaux P.M."/>
            <person name="Dal Grande F."/>
            <person name="Keller J."/>
        </authorList>
    </citation>
    <scope>NUCLEOTIDE SEQUENCE [LARGE SCALE GENOMIC DNA]</scope>
    <source>
        <strain evidence="2 3">SAG 2145</strain>
    </source>
</reference>
<dbReference type="Pfam" id="PF00582">
    <property type="entry name" value="Usp"/>
    <property type="match status" value="1"/>
</dbReference>
<protein>
    <recommendedName>
        <fullName evidence="1">UspA domain-containing protein</fullName>
    </recommendedName>
</protein>
<comment type="caution">
    <text evidence="2">The sequence shown here is derived from an EMBL/GenBank/DDBJ whole genome shotgun (WGS) entry which is preliminary data.</text>
</comment>
<dbReference type="AlphaFoldDB" id="A0AAW1SA65"/>
<proteinExistence type="predicted"/>
<name>A0AAW1SA65_9CHLO</name>
<dbReference type="InterPro" id="IPR014729">
    <property type="entry name" value="Rossmann-like_a/b/a_fold"/>
</dbReference>
<organism evidence="2 3">
    <name type="scientific">Apatococcus lobatus</name>
    <dbReference type="NCBI Taxonomy" id="904363"/>
    <lineage>
        <taxon>Eukaryota</taxon>
        <taxon>Viridiplantae</taxon>
        <taxon>Chlorophyta</taxon>
        <taxon>core chlorophytes</taxon>
        <taxon>Trebouxiophyceae</taxon>
        <taxon>Chlorellales</taxon>
        <taxon>Chlorellaceae</taxon>
        <taxon>Apatococcus</taxon>
    </lineage>
</organism>
<keyword evidence="3" id="KW-1185">Reference proteome</keyword>
<evidence type="ECO:0000259" key="1">
    <source>
        <dbReference type="Pfam" id="PF00582"/>
    </source>
</evidence>
<evidence type="ECO:0000313" key="3">
    <source>
        <dbReference type="Proteomes" id="UP001438707"/>
    </source>
</evidence>
<sequence length="182" mass="19876">MAGPALVPPAPQEPFSTSDAEQPVLAQSGRGILLAIDDSQASELATSWAAEQLCREGDTIHLLHVAPQPTDKHVFMGMYVPPDDGAEEQEIQHGWQICRKRILGHLQSRKIQYKVHILTSGQDCSNLAQIIAQKASDLSVSCIVLARHEKSKLQELWQGSVPATTLQLTNLPTFIIPAQENA</sequence>
<dbReference type="Proteomes" id="UP001438707">
    <property type="component" value="Unassembled WGS sequence"/>
</dbReference>
<accession>A0AAW1SA65</accession>